<proteinExistence type="predicted"/>
<reference evidence="4" key="1">
    <citation type="journal article" date="2016" name="Nat. Genet.">
        <title>The genome sequences of Arachis duranensis and Arachis ipaensis, the diploid ancestors of cultivated peanut.</title>
        <authorList>
            <person name="Bertioli D.J."/>
            <person name="Cannon S.B."/>
            <person name="Froenicke L."/>
            <person name="Huang G."/>
            <person name="Farmer A.D."/>
            <person name="Cannon E.K."/>
            <person name="Liu X."/>
            <person name="Gao D."/>
            <person name="Clevenger J."/>
            <person name="Dash S."/>
            <person name="Ren L."/>
            <person name="Moretzsohn M.C."/>
            <person name="Shirasawa K."/>
            <person name="Huang W."/>
            <person name="Vidigal B."/>
            <person name="Abernathy B."/>
            <person name="Chu Y."/>
            <person name="Niederhuth C.E."/>
            <person name="Umale P."/>
            <person name="Araujo A.C."/>
            <person name="Kozik A."/>
            <person name="Kim K.D."/>
            <person name="Burow M.D."/>
            <person name="Varshney R.K."/>
            <person name="Wang X."/>
            <person name="Zhang X."/>
            <person name="Barkley N."/>
            <person name="Guimaraes P.M."/>
            <person name="Isobe S."/>
            <person name="Guo B."/>
            <person name="Liao B."/>
            <person name="Stalker H.T."/>
            <person name="Schmitz R.J."/>
            <person name="Scheffler B.E."/>
            <person name="Leal-Bertioli S.C."/>
            <person name="Xun X."/>
            <person name="Jackson S.A."/>
            <person name="Michelmore R."/>
            <person name="Ozias-Akins P."/>
        </authorList>
    </citation>
    <scope>NUCLEOTIDE SEQUENCE [LARGE SCALE GENOMIC DNA]</scope>
    <source>
        <strain evidence="4">cv. V14167</strain>
    </source>
</reference>
<dbReference type="GO" id="GO:0008270">
    <property type="term" value="F:zinc ion binding"/>
    <property type="evidence" value="ECO:0007669"/>
    <property type="project" value="UniProtKB-KW"/>
</dbReference>
<dbReference type="GO" id="GO:0007032">
    <property type="term" value="P:endosome organization"/>
    <property type="evidence" value="ECO:0007669"/>
    <property type="project" value="TreeGrafter"/>
</dbReference>
<name>A0A9C6TP58_ARADU</name>
<dbReference type="Proteomes" id="UP000515211">
    <property type="component" value="Chromosome 1"/>
</dbReference>
<dbReference type="GeneID" id="110278616"/>
<keyword evidence="1" id="KW-0479">Metal-binding</keyword>
<sequence>MKPLESYGRVDELVYFASLKGHYEIAVHHYIQYKFPPNLIALDAYETVKSWMAMKIPAMMRYSSETHAKNETHEVIKYLEYCVHRLHNEDSGVHNLLLSLYAKQVEWFASCIYIYP</sequence>
<dbReference type="PANTHER" id="PTHR23323:SF26">
    <property type="entry name" value="VACUOLAR PROTEIN SORTING-ASSOCIATED PROTEIN 18 HOMOLOG"/>
    <property type="match status" value="1"/>
</dbReference>
<dbReference type="AlphaFoldDB" id="A0A9C6TP58"/>
<dbReference type="GO" id="GO:0030897">
    <property type="term" value="C:HOPS complex"/>
    <property type="evidence" value="ECO:0007669"/>
    <property type="project" value="TreeGrafter"/>
</dbReference>
<dbReference type="KEGG" id="adu:110278616"/>
<evidence type="ECO:0000313" key="5">
    <source>
        <dbReference type="RefSeq" id="XP_052114249.1"/>
    </source>
</evidence>
<dbReference type="GO" id="GO:0005768">
    <property type="term" value="C:endosome"/>
    <property type="evidence" value="ECO:0007669"/>
    <property type="project" value="TreeGrafter"/>
</dbReference>
<evidence type="ECO:0000256" key="3">
    <source>
        <dbReference type="ARBA" id="ARBA00022833"/>
    </source>
</evidence>
<protein>
    <submittedName>
        <fullName evidence="5">Vacuolar sorting protein 18-like</fullName>
    </submittedName>
</protein>
<keyword evidence="3" id="KW-0862">Zinc</keyword>
<dbReference type="GO" id="GO:0006904">
    <property type="term" value="P:vesicle docking involved in exocytosis"/>
    <property type="evidence" value="ECO:0007669"/>
    <property type="project" value="TreeGrafter"/>
</dbReference>
<evidence type="ECO:0000313" key="4">
    <source>
        <dbReference type="Proteomes" id="UP000515211"/>
    </source>
</evidence>
<dbReference type="RefSeq" id="XP_052114249.1">
    <property type="nucleotide sequence ID" value="XM_052258289.1"/>
</dbReference>
<evidence type="ECO:0000256" key="2">
    <source>
        <dbReference type="ARBA" id="ARBA00022771"/>
    </source>
</evidence>
<dbReference type="GO" id="GO:0030674">
    <property type="term" value="F:protein-macromolecule adaptor activity"/>
    <property type="evidence" value="ECO:0007669"/>
    <property type="project" value="TreeGrafter"/>
</dbReference>
<dbReference type="GO" id="GO:0048284">
    <property type="term" value="P:organelle fusion"/>
    <property type="evidence" value="ECO:0007669"/>
    <property type="project" value="TreeGrafter"/>
</dbReference>
<dbReference type="GO" id="GO:0007033">
    <property type="term" value="P:vacuole organization"/>
    <property type="evidence" value="ECO:0007669"/>
    <property type="project" value="TreeGrafter"/>
</dbReference>
<dbReference type="PANTHER" id="PTHR23323">
    <property type="entry name" value="VACUOLAR PROTEIN SORTING-ASSOCIATED PROTEIN"/>
    <property type="match status" value="1"/>
</dbReference>
<keyword evidence="4" id="KW-1185">Reference proteome</keyword>
<gene>
    <name evidence="5" type="primary">LOC110278616</name>
</gene>
<evidence type="ECO:0000256" key="1">
    <source>
        <dbReference type="ARBA" id="ARBA00022723"/>
    </source>
</evidence>
<keyword evidence="2" id="KW-0863">Zinc-finger</keyword>
<accession>A0A9C6TP58</accession>
<reference evidence="5" key="2">
    <citation type="submission" date="2025-08" db="UniProtKB">
        <authorList>
            <consortium name="RefSeq"/>
        </authorList>
    </citation>
    <scope>IDENTIFICATION</scope>
    <source>
        <tissue evidence="5">Whole plant</tissue>
    </source>
</reference>
<organism evidence="4 5">
    <name type="scientific">Arachis duranensis</name>
    <name type="common">Wild peanut</name>
    <dbReference type="NCBI Taxonomy" id="130453"/>
    <lineage>
        <taxon>Eukaryota</taxon>
        <taxon>Viridiplantae</taxon>
        <taxon>Streptophyta</taxon>
        <taxon>Embryophyta</taxon>
        <taxon>Tracheophyta</taxon>
        <taxon>Spermatophyta</taxon>
        <taxon>Magnoliopsida</taxon>
        <taxon>eudicotyledons</taxon>
        <taxon>Gunneridae</taxon>
        <taxon>Pentapetalae</taxon>
        <taxon>rosids</taxon>
        <taxon>fabids</taxon>
        <taxon>Fabales</taxon>
        <taxon>Fabaceae</taxon>
        <taxon>Papilionoideae</taxon>
        <taxon>50 kb inversion clade</taxon>
        <taxon>dalbergioids sensu lato</taxon>
        <taxon>Dalbergieae</taxon>
        <taxon>Pterocarpus clade</taxon>
        <taxon>Arachis</taxon>
    </lineage>
</organism>